<reference evidence="2 3" key="1">
    <citation type="submission" date="2021-06" db="EMBL/GenBank/DDBJ databases">
        <title>Caerostris darwini draft genome.</title>
        <authorList>
            <person name="Kono N."/>
            <person name="Arakawa K."/>
        </authorList>
    </citation>
    <scope>NUCLEOTIDE SEQUENCE [LARGE SCALE GENOMIC DNA]</scope>
</reference>
<evidence type="ECO:0000313" key="2">
    <source>
        <dbReference type="EMBL" id="GIY56617.1"/>
    </source>
</evidence>
<feature type="region of interest" description="Disordered" evidence="1">
    <location>
        <begin position="1"/>
        <end position="22"/>
    </location>
</feature>
<proteinExistence type="predicted"/>
<evidence type="ECO:0000256" key="1">
    <source>
        <dbReference type="SAM" id="MobiDB-lite"/>
    </source>
</evidence>
<name>A0AAV4UFN2_9ARAC</name>
<protein>
    <submittedName>
        <fullName evidence="2">Uncharacterized protein</fullName>
    </submittedName>
</protein>
<keyword evidence="3" id="KW-1185">Reference proteome</keyword>
<dbReference type="Proteomes" id="UP001054837">
    <property type="component" value="Unassembled WGS sequence"/>
</dbReference>
<comment type="caution">
    <text evidence="2">The sequence shown here is derived from an EMBL/GenBank/DDBJ whole genome shotgun (WGS) entry which is preliminary data.</text>
</comment>
<accession>A0AAV4UFN2</accession>
<gene>
    <name evidence="2" type="ORF">CDAR_98271</name>
</gene>
<evidence type="ECO:0000313" key="3">
    <source>
        <dbReference type="Proteomes" id="UP001054837"/>
    </source>
</evidence>
<dbReference type="EMBL" id="BPLQ01011207">
    <property type="protein sequence ID" value="GIY56617.1"/>
    <property type="molecule type" value="Genomic_DNA"/>
</dbReference>
<organism evidence="2 3">
    <name type="scientific">Caerostris darwini</name>
    <dbReference type="NCBI Taxonomy" id="1538125"/>
    <lineage>
        <taxon>Eukaryota</taxon>
        <taxon>Metazoa</taxon>
        <taxon>Ecdysozoa</taxon>
        <taxon>Arthropoda</taxon>
        <taxon>Chelicerata</taxon>
        <taxon>Arachnida</taxon>
        <taxon>Araneae</taxon>
        <taxon>Araneomorphae</taxon>
        <taxon>Entelegynae</taxon>
        <taxon>Araneoidea</taxon>
        <taxon>Araneidae</taxon>
        <taxon>Caerostris</taxon>
    </lineage>
</organism>
<sequence>MILQLPSEEDKSGKMGSQALCNRKPFHSTRSFEIISRSSSSAETIEKTKDNSQTISEDVFQEPMKEEFQESASEDENKDSKYIESTREELQELFATGDEDLFEIQKPENNKETYLVTESSAWT</sequence>
<feature type="region of interest" description="Disordered" evidence="1">
    <location>
        <begin position="37"/>
        <end position="82"/>
    </location>
</feature>
<dbReference type="AlphaFoldDB" id="A0AAV4UFN2"/>